<evidence type="ECO:0000313" key="2">
    <source>
        <dbReference type="EMBL" id="GFT44991.1"/>
    </source>
</evidence>
<feature type="transmembrane region" description="Helical" evidence="1">
    <location>
        <begin position="148"/>
        <end position="169"/>
    </location>
</feature>
<dbReference type="EMBL" id="BMAW01064393">
    <property type="protein sequence ID" value="GFT44991.1"/>
    <property type="molecule type" value="Genomic_DNA"/>
</dbReference>
<keyword evidence="1" id="KW-1133">Transmembrane helix</keyword>
<accession>A0A8X6P146</accession>
<evidence type="ECO:0000256" key="1">
    <source>
        <dbReference type="SAM" id="Phobius"/>
    </source>
</evidence>
<proteinExistence type="predicted"/>
<reference evidence="2" key="1">
    <citation type="submission" date="2020-08" db="EMBL/GenBank/DDBJ databases">
        <title>Multicomponent nature underlies the extraordinary mechanical properties of spider dragline silk.</title>
        <authorList>
            <person name="Kono N."/>
            <person name="Nakamura H."/>
            <person name="Mori M."/>
            <person name="Yoshida Y."/>
            <person name="Ohtoshi R."/>
            <person name="Malay A.D."/>
            <person name="Moran D.A.P."/>
            <person name="Tomita M."/>
            <person name="Numata K."/>
            <person name="Arakawa K."/>
        </authorList>
    </citation>
    <scope>NUCLEOTIDE SEQUENCE</scope>
</reference>
<feature type="transmembrane region" description="Helical" evidence="1">
    <location>
        <begin position="307"/>
        <end position="324"/>
    </location>
</feature>
<dbReference type="AlphaFoldDB" id="A0A8X6P146"/>
<feature type="transmembrane region" description="Helical" evidence="1">
    <location>
        <begin position="94"/>
        <end position="116"/>
    </location>
</feature>
<sequence>MRSRRISPQNVKKNSYSGSFCFQQNQCQERKSNLGDVDLIRKAFYIVSYVFPPSNEQSRLCVLFKRVIIEHIVTIVLTLYIVDDAINILSSTNYLPIGLLFSSLVTDFCIISLRFLMLYKRKVIIMTLDHLSKIHSKFQARKTENRKINLLAGFCTCFIIPSAFFSQTIQLCFTDELLKDYVEDSFFGWSSQENGINCAVLSSLDVIFMNQKYTFPGFTVVLCCYVFGILRRILESFALTMEEKNDFTAMIDFYSRNSQKIRCCIQQVENSFSLLLFLVFGYMLCSIFSVSTILIRLNPENTDMRLVIPYYIVLIIVLAAFYITSLRATAVHETAVKIKDCIHKMVAERATIKHSISPEQQSLLLSMVSEFPSSIAITGWGLFTLNRHFIRRTAGGIISYGMILSQIDK</sequence>
<keyword evidence="1" id="KW-0472">Membrane</keyword>
<comment type="caution">
    <text evidence="2">The sequence shown here is derived from an EMBL/GenBank/DDBJ whole genome shotgun (WGS) entry which is preliminary data.</text>
</comment>
<gene>
    <name evidence="2" type="primary">AVEN_170197_1</name>
    <name evidence="2" type="ORF">NPIL_650121</name>
</gene>
<dbReference type="Proteomes" id="UP000887013">
    <property type="component" value="Unassembled WGS sequence"/>
</dbReference>
<name>A0A8X6P146_NEPPI</name>
<feature type="transmembrane region" description="Helical" evidence="1">
    <location>
        <begin position="272"/>
        <end position="295"/>
    </location>
</feature>
<organism evidence="2 3">
    <name type="scientific">Nephila pilipes</name>
    <name type="common">Giant wood spider</name>
    <name type="synonym">Nephila maculata</name>
    <dbReference type="NCBI Taxonomy" id="299642"/>
    <lineage>
        <taxon>Eukaryota</taxon>
        <taxon>Metazoa</taxon>
        <taxon>Ecdysozoa</taxon>
        <taxon>Arthropoda</taxon>
        <taxon>Chelicerata</taxon>
        <taxon>Arachnida</taxon>
        <taxon>Araneae</taxon>
        <taxon>Araneomorphae</taxon>
        <taxon>Entelegynae</taxon>
        <taxon>Araneoidea</taxon>
        <taxon>Nephilidae</taxon>
        <taxon>Nephila</taxon>
    </lineage>
</organism>
<keyword evidence="3" id="KW-1185">Reference proteome</keyword>
<keyword evidence="1" id="KW-0812">Transmembrane</keyword>
<dbReference type="OrthoDB" id="6419264at2759"/>
<feature type="transmembrane region" description="Helical" evidence="1">
    <location>
        <begin position="63"/>
        <end position="82"/>
    </location>
</feature>
<evidence type="ECO:0000313" key="3">
    <source>
        <dbReference type="Proteomes" id="UP000887013"/>
    </source>
</evidence>
<feature type="transmembrane region" description="Helical" evidence="1">
    <location>
        <begin position="213"/>
        <end position="234"/>
    </location>
</feature>
<evidence type="ECO:0008006" key="4">
    <source>
        <dbReference type="Google" id="ProtNLM"/>
    </source>
</evidence>
<protein>
    <recommendedName>
        <fullName evidence="4">Gustatory receptor</fullName>
    </recommendedName>
</protein>